<evidence type="ECO:0000256" key="3">
    <source>
        <dbReference type="ARBA" id="ARBA00022741"/>
    </source>
</evidence>
<feature type="domain" description="Protein kinase" evidence="8">
    <location>
        <begin position="31"/>
        <end position="239"/>
    </location>
</feature>
<dbReference type="STRING" id="61621.ENSRBIP00000018793"/>
<sequence>LDINKSLLTIGIDKRQKRLSHDLKADPESLFAKLENIGKGSFGEVFKGIDSRTQKVVAINIIDLKEAEDEREDIQQEIILWIHEGCMKDTKVWIIMEHPDGGSALDLLEPGPLDETQIATILREILKGLDYLHSEKKIHRDIKVARVLLSEHCEVKLVDFGMASQLTDSQIKRNTFVDTLFWMASELHPMKVLFLIPKNNPPVLEENYSKPLKEFVEACLNKEPSFRPTAKELFKHKFILRNAKKTSYLTELMDRYKRWKTEQSHEDSSSEDSNSETDGQASGGQQFWGLEKYPKKLENGALQPSDIDRNKMKDIPKRPFSQCLSTIVSPLFAESKEKSQACRGNLGSTEELRGVTYLAEEVCPCISYTMVAQLVQQLHRYSLSGGETSSL</sequence>
<dbReference type="GO" id="GO:0035556">
    <property type="term" value="P:intracellular signal transduction"/>
    <property type="evidence" value="ECO:0007669"/>
    <property type="project" value="UniProtKB-ARBA"/>
</dbReference>
<dbReference type="SUPFAM" id="SSF56112">
    <property type="entry name" value="Protein kinase-like (PK-like)"/>
    <property type="match status" value="1"/>
</dbReference>
<keyword evidence="4" id="KW-0418">Kinase</keyword>
<name>A0A2K6L5K5_RHIBE</name>
<keyword evidence="6" id="KW-0175">Coiled coil</keyword>
<evidence type="ECO:0000256" key="7">
    <source>
        <dbReference type="SAM" id="MobiDB-lite"/>
    </source>
</evidence>
<dbReference type="PANTHER" id="PTHR48012:SF8">
    <property type="entry name" value="PROTEIN KINASE DOMAIN-CONTAINING PROTEIN"/>
    <property type="match status" value="1"/>
</dbReference>
<evidence type="ECO:0000256" key="2">
    <source>
        <dbReference type="ARBA" id="ARBA00022527"/>
    </source>
</evidence>
<dbReference type="GeneTree" id="ENSGT00940000153476"/>
<dbReference type="Pfam" id="PF00069">
    <property type="entry name" value="Pkinase"/>
    <property type="match status" value="1"/>
</dbReference>
<evidence type="ECO:0000256" key="1">
    <source>
        <dbReference type="ARBA" id="ARBA00008874"/>
    </source>
</evidence>
<dbReference type="Ensembl" id="ENSRBIT00000042660.1">
    <property type="protein sequence ID" value="ENSRBIP00000018793.1"/>
    <property type="gene ID" value="ENSRBIG00000033381.1"/>
</dbReference>
<keyword evidence="3" id="KW-0547">Nucleotide-binding</keyword>
<dbReference type="GO" id="GO:0004674">
    <property type="term" value="F:protein serine/threonine kinase activity"/>
    <property type="evidence" value="ECO:0007669"/>
    <property type="project" value="UniProtKB-KW"/>
</dbReference>
<dbReference type="Gene3D" id="1.10.510.10">
    <property type="entry name" value="Transferase(Phosphotransferase) domain 1"/>
    <property type="match status" value="2"/>
</dbReference>
<dbReference type="PROSITE" id="PS50011">
    <property type="entry name" value="PROTEIN_KINASE_DOM"/>
    <property type="match status" value="1"/>
</dbReference>
<proteinExistence type="inferred from homology"/>
<dbReference type="InterPro" id="IPR000719">
    <property type="entry name" value="Prot_kinase_dom"/>
</dbReference>
<evidence type="ECO:0000313" key="10">
    <source>
        <dbReference type="Proteomes" id="UP000233180"/>
    </source>
</evidence>
<keyword evidence="4" id="KW-0808">Transferase</keyword>
<evidence type="ECO:0000313" key="9">
    <source>
        <dbReference type="Ensembl" id="ENSRBIP00000018793.1"/>
    </source>
</evidence>
<keyword evidence="10" id="KW-1185">Reference proteome</keyword>
<evidence type="ECO:0000256" key="4">
    <source>
        <dbReference type="ARBA" id="ARBA00022777"/>
    </source>
</evidence>
<feature type="coiled-coil region" evidence="6">
    <location>
        <begin position="57"/>
        <end position="84"/>
    </location>
</feature>
<evidence type="ECO:0000259" key="8">
    <source>
        <dbReference type="PROSITE" id="PS50011"/>
    </source>
</evidence>
<dbReference type="GO" id="GO:0005524">
    <property type="term" value="F:ATP binding"/>
    <property type="evidence" value="ECO:0007669"/>
    <property type="project" value="UniProtKB-KW"/>
</dbReference>
<organism evidence="9 10">
    <name type="scientific">Rhinopithecus bieti</name>
    <name type="common">Black snub-nosed monkey</name>
    <name type="synonym">Pygathrix bieti</name>
    <dbReference type="NCBI Taxonomy" id="61621"/>
    <lineage>
        <taxon>Eukaryota</taxon>
        <taxon>Metazoa</taxon>
        <taxon>Chordata</taxon>
        <taxon>Craniata</taxon>
        <taxon>Vertebrata</taxon>
        <taxon>Euteleostomi</taxon>
        <taxon>Mammalia</taxon>
        <taxon>Eutheria</taxon>
        <taxon>Euarchontoglires</taxon>
        <taxon>Primates</taxon>
        <taxon>Haplorrhini</taxon>
        <taxon>Catarrhini</taxon>
        <taxon>Cercopithecidae</taxon>
        <taxon>Colobinae</taxon>
        <taxon>Rhinopithecus</taxon>
    </lineage>
</organism>
<reference evidence="9 10" key="1">
    <citation type="submission" date="2016-06" db="EMBL/GenBank/DDBJ databases">
        <title>Genome of Rhinopithecus bieti.</title>
        <authorList>
            <person name="Wu"/>
            <person name="C.-I. and Zhang"/>
            <person name="Y."/>
        </authorList>
    </citation>
    <scope>NUCLEOTIDE SEQUENCE</scope>
</reference>
<dbReference type="GO" id="GO:0005794">
    <property type="term" value="C:Golgi apparatus"/>
    <property type="evidence" value="ECO:0007669"/>
    <property type="project" value="TreeGrafter"/>
</dbReference>
<evidence type="ECO:0000256" key="5">
    <source>
        <dbReference type="ARBA" id="ARBA00022840"/>
    </source>
</evidence>
<dbReference type="PANTHER" id="PTHR48012">
    <property type="entry name" value="STERILE20-LIKE KINASE, ISOFORM B-RELATED"/>
    <property type="match status" value="1"/>
</dbReference>
<feature type="region of interest" description="Disordered" evidence="7">
    <location>
        <begin position="262"/>
        <end position="285"/>
    </location>
</feature>
<dbReference type="FunFam" id="1.10.12.70:FF:000002">
    <property type="entry name" value="Serine/threonine kinase 24"/>
    <property type="match status" value="1"/>
</dbReference>
<reference evidence="9" key="3">
    <citation type="submission" date="2025-09" db="UniProtKB">
        <authorList>
            <consortium name="Ensembl"/>
        </authorList>
    </citation>
    <scope>IDENTIFICATION</scope>
</reference>
<dbReference type="InterPro" id="IPR046409">
    <property type="entry name" value="PDC10_dimerisation_sf"/>
</dbReference>
<protein>
    <recommendedName>
        <fullName evidence="8">Protein kinase domain-containing protein</fullName>
    </recommendedName>
</protein>
<dbReference type="InterPro" id="IPR011009">
    <property type="entry name" value="Kinase-like_dom_sf"/>
</dbReference>
<dbReference type="Proteomes" id="UP000233180">
    <property type="component" value="Unassembled WGS sequence"/>
</dbReference>
<dbReference type="InterPro" id="IPR050629">
    <property type="entry name" value="STE20/SPS1-PAK"/>
</dbReference>
<evidence type="ECO:0000256" key="6">
    <source>
        <dbReference type="SAM" id="Coils"/>
    </source>
</evidence>
<reference evidence="9" key="2">
    <citation type="submission" date="2025-08" db="UniProtKB">
        <authorList>
            <consortium name="Ensembl"/>
        </authorList>
    </citation>
    <scope>IDENTIFICATION</scope>
</reference>
<accession>A0A2K6L5K5</accession>
<keyword evidence="2" id="KW-0723">Serine/threonine-protein kinase</keyword>
<keyword evidence="5" id="KW-0067">ATP-binding</keyword>
<dbReference type="Gene3D" id="1.10.12.70">
    <property type="match status" value="1"/>
</dbReference>
<dbReference type="AlphaFoldDB" id="A0A2K6L5K5"/>
<dbReference type="Gene3D" id="3.30.200.20">
    <property type="entry name" value="Phosphorylase Kinase, domain 1"/>
    <property type="match status" value="1"/>
</dbReference>
<dbReference type="GO" id="GO:0030336">
    <property type="term" value="P:negative regulation of cell migration"/>
    <property type="evidence" value="ECO:0007669"/>
    <property type="project" value="TreeGrafter"/>
</dbReference>
<comment type="similarity">
    <text evidence="1">Belongs to the protein kinase superfamily. STE Ser/Thr protein kinase family. STE20 subfamily.</text>
</comment>